<evidence type="ECO:0000313" key="3">
    <source>
        <dbReference type="Proteomes" id="UP000199063"/>
    </source>
</evidence>
<dbReference type="EMBL" id="FNHI01000035">
    <property type="protein sequence ID" value="SDN72236.1"/>
    <property type="molecule type" value="Genomic_DNA"/>
</dbReference>
<protein>
    <submittedName>
        <fullName evidence="2">Helix-turn-helix domain-containing protein</fullName>
    </submittedName>
</protein>
<evidence type="ECO:0000313" key="2">
    <source>
        <dbReference type="EMBL" id="SDN72236.1"/>
    </source>
</evidence>
<name>A0A1H0DQ97_9ACTN</name>
<dbReference type="InterPro" id="IPR025246">
    <property type="entry name" value="IS30-like_HTH"/>
</dbReference>
<dbReference type="Proteomes" id="UP000199063">
    <property type="component" value="Unassembled WGS sequence"/>
</dbReference>
<gene>
    <name evidence="2" type="ORF">SAMN05444921_13540</name>
</gene>
<dbReference type="AlphaFoldDB" id="A0A1H0DQ97"/>
<dbReference type="Pfam" id="PF13936">
    <property type="entry name" value="HTH_38"/>
    <property type="match status" value="1"/>
</dbReference>
<organism evidence="2 3">
    <name type="scientific">Streptomyces wuyuanensis</name>
    <dbReference type="NCBI Taxonomy" id="1196353"/>
    <lineage>
        <taxon>Bacteria</taxon>
        <taxon>Bacillati</taxon>
        <taxon>Actinomycetota</taxon>
        <taxon>Actinomycetes</taxon>
        <taxon>Kitasatosporales</taxon>
        <taxon>Streptomycetaceae</taxon>
        <taxon>Streptomyces</taxon>
    </lineage>
</organism>
<reference evidence="3" key="1">
    <citation type="submission" date="2016-10" db="EMBL/GenBank/DDBJ databases">
        <authorList>
            <person name="Varghese N."/>
            <person name="Submissions S."/>
        </authorList>
    </citation>
    <scope>NUCLEOTIDE SEQUENCE [LARGE SCALE GENOMIC DNA]</scope>
    <source>
        <strain evidence="3">CGMCC 4.7042</strain>
    </source>
</reference>
<feature type="domain" description="Transposase IS30-like HTH" evidence="1">
    <location>
        <begin position="2"/>
        <end position="33"/>
    </location>
</feature>
<sequence>MIAEGLLAGRTAVQIAEDIDKHRSTVYREISRGRGPDDRYNP</sequence>
<accession>A0A1H0DQ97</accession>
<keyword evidence="3" id="KW-1185">Reference proteome</keyword>
<proteinExistence type="predicted"/>
<evidence type="ECO:0000259" key="1">
    <source>
        <dbReference type="Pfam" id="PF13936"/>
    </source>
</evidence>